<dbReference type="SUPFAM" id="SSF69618">
    <property type="entry name" value="HemD-like"/>
    <property type="match status" value="1"/>
</dbReference>
<dbReference type="EMBL" id="JACHOR010000001">
    <property type="protein sequence ID" value="MBB5745242.1"/>
    <property type="molecule type" value="Genomic_DNA"/>
</dbReference>
<dbReference type="Gene3D" id="3.40.50.10090">
    <property type="match status" value="2"/>
</dbReference>
<evidence type="ECO:0000313" key="2">
    <source>
        <dbReference type="EMBL" id="MBB5745242.1"/>
    </source>
</evidence>
<evidence type="ECO:0000313" key="3">
    <source>
        <dbReference type="Proteomes" id="UP000545037"/>
    </source>
</evidence>
<organism evidence="2 3">
    <name type="scientific">Brevundimonas variabilis</name>
    <dbReference type="NCBI Taxonomy" id="74312"/>
    <lineage>
        <taxon>Bacteria</taxon>
        <taxon>Pseudomonadati</taxon>
        <taxon>Pseudomonadota</taxon>
        <taxon>Alphaproteobacteria</taxon>
        <taxon>Caulobacterales</taxon>
        <taxon>Caulobacteraceae</taxon>
        <taxon>Brevundimonas</taxon>
    </lineage>
</organism>
<dbReference type="GO" id="GO:0033014">
    <property type="term" value="P:tetrapyrrole biosynthetic process"/>
    <property type="evidence" value="ECO:0007669"/>
    <property type="project" value="InterPro"/>
</dbReference>
<dbReference type="AlphaFoldDB" id="A0A7W9FDG6"/>
<dbReference type="GO" id="GO:0004852">
    <property type="term" value="F:uroporphyrinogen-III synthase activity"/>
    <property type="evidence" value="ECO:0007669"/>
    <property type="project" value="UniProtKB-EC"/>
</dbReference>
<reference evidence="2 3" key="1">
    <citation type="submission" date="2020-08" db="EMBL/GenBank/DDBJ databases">
        <title>Genomic Encyclopedia of Type Strains, Phase IV (KMG-IV): sequencing the most valuable type-strain genomes for metagenomic binning, comparative biology and taxonomic classification.</title>
        <authorList>
            <person name="Goeker M."/>
        </authorList>
    </citation>
    <scope>NUCLEOTIDE SEQUENCE [LARGE SCALE GENOMIC DNA]</scope>
    <source>
        <strain evidence="2 3">DSM 4737</strain>
    </source>
</reference>
<gene>
    <name evidence="2" type="ORF">GGR13_000814</name>
</gene>
<protein>
    <submittedName>
        <fullName evidence="2">Uroporphyrinogen-III synthase</fullName>
        <ecNumber evidence="2">4.2.1.75</ecNumber>
    </submittedName>
</protein>
<accession>A0A7W9FDG6</accession>
<evidence type="ECO:0000259" key="1">
    <source>
        <dbReference type="Pfam" id="PF02602"/>
    </source>
</evidence>
<keyword evidence="2" id="KW-0456">Lyase</keyword>
<comment type="caution">
    <text evidence="2">The sequence shown here is derived from an EMBL/GenBank/DDBJ whole genome shotgun (WGS) entry which is preliminary data.</text>
</comment>
<dbReference type="RefSeq" id="WP_183212146.1">
    <property type="nucleotide sequence ID" value="NZ_JACHOR010000001.1"/>
</dbReference>
<name>A0A7W9FDG6_9CAUL</name>
<dbReference type="InterPro" id="IPR036108">
    <property type="entry name" value="4pyrrol_syn_uPrphyn_synt_sf"/>
</dbReference>
<dbReference type="Pfam" id="PF02602">
    <property type="entry name" value="HEM4"/>
    <property type="match status" value="1"/>
</dbReference>
<dbReference type="Proteomes" id="UP000545037">
    <property type="component" value="Unassembled WGS sequence"/>
</dbReference>
<feature type="domain" description="Tetrapyrrole biosynthesis uroporphyrinogen III synthase" evidence="1">
    <location>
        <begin position="18"/>
        <end position="217"/>
    </location>
</feature>
<dbReference type="InterPro" id="IPR003754">
    <property type="entry name" value="4pyrrol_synth_uPrphyn_synth"/>
</dbReference>
<sequence>MPPIRRVWVTRAEPGATRTAEALTALGFEPVVQPLLAVRFLAPPLYLDGVDTLGFTSRNGVAAFAALTPDRHWPVLTVGDATAVAAREAGFVTVTSASGAVGDLATLIRETHGSGTTLLHVSARVAAADLGSHVGDGVTVRTLVAYETVETGCTPPQAFEAILVHSPRAARILATLLTPDLAGRCMAVAISDAAALALRSLGLASLRVAAQPNEASVTAALGKPGSPV</sequence>
<keyword evidence="3" id="KW-1185">Reference proteome</keyword>
<dbReference type="CDD" id="cd06578">
    <property type="entry name" value="HemD"/>
    <property type="match status" value="1"/>
</dbReference>
<dbReference type="EC" id="4.2.1.75" evidence="2"/>
<proteinExistence type="predicted"/>